<comment type="caution">
    <text evidence="3">The sequence shown here is derived from an EMBL/GenBank/DDBJ whole genome shotgun (WGS) entry which is preliminary data.</text>
</comment>
<keyword evidence="1" id="KW-0175">Coiled coil</keyword>
<dbReference type="Proteomes" id="UP000241890">
    <property type="component" value="Unassembled WGS sequence"/>
</dbReference>
<accession>A0A2R5FZ08</accession>
<dbReference type="AlphaFoldDB" id="A0A2R5FZ08"/>
<dbReference type="PANTHER" id="PTHR37009">
    <property type="entry name" value="EF-HAND DOMAIN-CONTAINING PROTEIN"/>
    <property type="match status" value="1"/>
</dbReference>
<dbReference type="Pfam" id="PF18060">
    <property type="entry name" value="F_actin_bund_C"/>
    <property type="match status" value="1"/>
</dbReference>
<reference evidence="3 4" key="1">
    <citation type="submission" date="2017-12" db="EMBL/GenBank/DDBJ databases">
        <title>Sequencing, de novo assembly and annotation of complete genome of a new Thraustochytrid species, strain FCC1311.</title>
        <authorList>
            <person name="Sedici K."/>
            <person name="Godart F."/>
            <person name="Aiese Cigliano R."/>
            <person name="Sanseverino W."/>
            <person name="Barakat M."/>
            <person name="Ortet P."/>
            <person name="Marechal E."/>
            <person name="Cagnac O."/>
            <person name="Amato A."/>
        </authorList>
    </citation>
    <scope>NUCLEOTIDE SEQUENCE [LARGE SCALE GENOMIC DNA]</scope>
</reference>
<evidence type="ECO:0000259" key="2">
    <source>
        <dbReference type="Pfam" id="PF18060"/>
    </source>
</evidence>
<proteinExistence type="predicted"/>
<name>A0A2R5FZ08_9STRA</name>
<dbReference type="GO" id="GO:0030863">
    <property type="term" value="C:cortical cytoskeleton"/>
    <property type="evidence" value="ECO:0007669"/>
    <property type="project" value="TreeGrafter"/>
</dbReference>
<feature type="domain" description="Calcium-regulated actin-bundling protein C-terminal" evidence="2">
    <location>
        <begin position="188"/>
        <end position="265"/>
    </location>
</feature>
<dbReference type="InterPro" id="IPR040810">
    <property type="entry name" value="F_actin_bund_C"/>
</dbReference>
<dbReference type="InParanoid" id="A0A2R5FZ08"/>
<dbReference type="PANTHER" id="PTHR37009:SF1">
    <property type="entry name" value="CALCIUM-REGULATED ACTIN-BUNDLING PROTEIN"/>
    <property type="match status" value="1"/>
</dbReference>
<gene>
    <name evidence="3" type="ORF">FCC1311_002062</name>
</gene>
<organism evidence="3 4">
    <name type="scientific">Hondaea fermentalgiana</name>
    <dbReference type="NCBI Taxonomy" id="2315210"/>
    <lineage>
        <taxon>Eukaryota</taxon>
        <taxon>Sar</taxon>
        <taxon>Stramenopiles</taxon>
        <taxon>Bigyra</taxon>
        <taxon>Labyrinthulomycetes</taxon>
        <taxon>Thraustochytrida</taxon>
        <taxon>Thraustochytriidae</taxon>
        <taxon>Hondaea</taxon>
    </lineage>
</organism>
<dbReference type="EMBL" id="BEYU01000001">
    <property type="protein sequence ID" value="GBG23987.1"/>
    <property type="molecule type" value="Genomic_DNA"/>
</dbReference>
<protein>
    <submittedName>
        <fullName evidence="3">Calcium-regulated actin-bundling protein</fullName>
    </submittedName>
</protein>
<keyword evidence="4" id="KW-1185">Reference proteome</keyword>
<feature type="coiled-coil region" evidence="1">
    <location>
        <begin position="183"/>
        <end position="210"/>
    </location>
</feature>
<evidence type="ECO:0000313" key="3">
    <source>
        <dbReference type="EMBL" id="GBG23987.1"/>
    </source>
</evidence>
<evidence type="ECO:0000256" key="1">
    <source>
        <dbReference type="SAM" id="Coils"/>
    </source>
</evidence>
<dbReference type="OrthoDB" id="29877at2759"/>
<dbReference type="GO" id="GO:0051015">
    <property type="term" value="F:actin filament binding"/>
    <property type="evidence" value="ECO:0007669"/>
    <property type="project" value="TreeGrafter"/>
</dbReference>
<dbReference type="InterPro" id="IPR053356">
    <property type="entry name" value="Calcium-reg_actin-bundling"/>
</dbReference>
<evidence type="ECO:0000313" key="4">
    <source>
        <dbReference type="Proteomes" id="UP000241890"/>
    </source>
</evidence>
<dbReference type="GO" id="GO:0051764">
    <property type="term" value="P:actin crosslink formation"/>
    <property type="evidence" value="ECO:0007669"/>
    <property type="project" value="TreeGrafter"/>
</dbReference>
<sequence length="293" mass="33000">MSMRGAKPKESAAHKAFKEDLDPAAIAYFNEVAQRPFADQAVAFLNAYWEEIGDQAPFIFEVAWPTIRYAEMHTLGINYIHLYEEGYELDFNVALYFYEKLVQKVFDLDEGRPWRSDPQWAPSLPEHMTAIVRKQELRDKVDVNFDGKMSFLEYLLYQYRSLTSPAEFITRTMAADANEPPQVTRAREALEVVNVAIREFEAEKARLTELSKAPGVKGLGAKHQLAGLMSSPIAEELQVALIKAEAAVRLAVRQAKAEMAADANGAAAGQQGSMFWMQADLKLKQKLYGTRAK</sequence>
<dbReference type="GO" id="GO:0030046">
    <property type="term" value="P:parallel actin filament bundle assembly"/>
    <property type="evidence" value="ECO:0007669"/>
    <property type="project" value="TreeGrafter"/>
</dbReference>